<keyword evidence="4" id="KW-1185">Reference proteome</keyword>
<evidence type="ECO:0000313" key="3">
    <source>
        <dbReference type="EMBL" id="PWN88867.1"/>
    </source>
</evidence>
<reference evidence="3 4" key="1">
    <citation type="journal article" date="2018" name="Mol. Biol. Evol.">
        <title>Broad Genomic Sampling Reveals a Smut Pathogenic Ancestry of the Fungal Clade Ustilaginomycotina.</title>
        <authorList>
            <person name="Kijpornyongpan T."/>
            <person name="Mondo S.J."/>
            <person name="Barry K."/>
            <person name="Sandor L."/>
            <person name="Lee J."/>
            <person name="Lipzen A."/>
            <person name="Pangilinan J."/>
            <person name="LaButti K."/>
            <person name="Hainaut M."/>
            <person name="Henrissat B."/>
            <person name="Grigoriev I.V."/>
            <person name="Spatafora J.W."/>
            <person name="Aime M.C."/>
        </authorList>
    </citation>
    <scope>NUCLEOTIDE SEQUENCE [LARGE SCALE GENOMIC DNA]</scope>
    <source>
        <strain evidence="3 4">MCA 4198</strain>
    </source>
</reference>
<dbReference type="AlphaFoldDB" id="A0A316YHF9"/>
<gene>
    <name evidence="3" type="ORF">FA10DRAFT_267503</name>
</gene>
<evidence type="ECO:0000256" key="1">
    <source>
        <dbReference type="SAM" id="Coils"/>
    </source>
</evidence>
<evidence type="ECO:0000313" key="4">
    <source>
        <dbReference type="Proteomes" id="UP000245768"/>
    </source>
</evidence>
<dbReference type="OrthoDB" id="3359404at2759"/>
<dbReference type="EMBL" id="KZ819637">
    <property type="protein sequence ID" value="PWN88867.1"/>
    <property type="molecule type" value="Genomic_DNA"/>
</dbReference>
<dbReference type="InParanoid" id="A0A316YHF9"/>
<feature type="coiled-coil region" evidence="1">
    <location>
        <begin position="136"/>
        <end position="167"/>
    </location>
</feature>
<name>A0A316YHF9_9BASI</name>
<feature type="compositionally biased region" description="Low complexity" evidence="2">
    <location>
        <begin position="52"/>
        <end position="88"/>
    </location>
</feature>
<organism evidence="3 4">
    <name type="scientific">Acaromyces ingoldii</name>
    <dbReference type="NCBI Taxonomy" id="215250"/>
    <lineage>
        <taxon>Eukaryota</taxon>
        <taxon>Fungi</taxon>
        <taxon>Dikarya</taxon>
        <taxon>Basidiomycota</taxon>
        <taxon>Ustilaginomycotina</taxon>
        <taxon>Exobasidiomycetes</taxon>
        <taxon>Exobasidiales</taxon>
        <taxon>Cryptobasidiaceae</taxon>
        <taxon>Acaromyces</taxon>
    </lineage>
</organism>
<feature type="region of interest" description="Disordered" evidence="2">
    <location>
        <begin position="28"/>
        <end position="95"/>
    </location>
</feature>
<dbReference type="GeneID" id="37043851"/>
<keyword evidence="1" id="KW-0175">Coiled coil</keyword>
<proteinExistence type="predicted"/>
<sequence length="181" mass="19996">MSRRLVSSVRLASQARLTPWQGLVSRSSSSVLHMSQRQSSTNTSPPSPSAAPSPAQTQAQAQAQAQAQGQAAAAAAPAAATAQRPATSDTAERNDRRRHGYFYRDILPPFLRVLAYGSAAYFALHLAWQYLDGREQKQLEEEVRRELEEEVRLRVEAQKEREQKRAKGWFSWFGGGAAASK</sequence>
<dbReference type="Proteomes" id="UP000245768">
    <property type="component" value="Unassembled WGS sequence"/>
</dbReference>
<protein>
    <submittedName>
        <fullName evidence="3">Uncharacterized protein</fullName>
    </submittedName>
</protein>
<evidence type="ECO:0000256" key="2">
    <source>
        <dbReference type="SAM" id="MobiDB-lite"/>
    </source>
</evidence>
<dbReference type="RefSeq" id="XP_025376065.1">
    <property type="nucleotide sequence ID" value="XM_025521935.1"/>
</dbReference>
<accession>A0A316YHF9</accession>
<feature type="compositionally biased region" description="Low complexity" evidence="2">
    <location>
        <begin position="28"/>
        <end position="44"/>
    </location>
</feature>